<accession>A0A0B2JSI8</accession>
<name>A0A0B2JSI8_9FIRM</name>
<proteinExistence type="predicted"/>
<organism evidence="1 2">
    <name type="scientific">Anaerovibrio lipolyticus</name>
    <dbReference type="NCBI Taxonomy" id="82374"/>
    <lineage>
        <taxon>Bacteria</taxon>
        <taxon>Bacillati</taxon>
        <taxon>Bacillota</taxon>
        <taxon>Negativicutes</taxon>
        <taxon>Selenomonadales</taxon>
        <taxon>Selenomonadaceae</taxon>
        <taxon>Anaerovibrio</taxon>
    </lineage>
</organism>
<sequence>MRTHRKRQYRKAVKLYDKYRECVGTMEMMAEVLGSFSPQARMLRLLSERASLLGYCRTKREAIEKFKAFTEWLDNEYYAGYELTEV</sequence>
<comment type="caution">
    <text evidence="1">The sequence shown here is derived from an EMBL/GenBank/DDBJ whole genome shotgun (WGS) entry which is preliminary data.</text>
</comment>
<evidence type="ECO:0000313" key="2">
    <source>
        <dbReference type="Proteomes" id="UP000030993"/>
    </source>
</evidence>
<keyword evidence="2" id="KW-1185">Reference proteome</keyword>
<reference evidence="1 2" key="1">
    <citation type="journal article" date="2013" name="PLoS ONE">
        <title>Identification and characterization of three novel lipases belonging to families II and V from Anaerovibrio lipolyticus 5ST.</title>
        <authorList>
            <person name="Prive F."/>
            <person name="Kaderbhai N.N."/>
            <person name="Girdwood S."/>
            <person name="Worgan H.J."/>
            <person name="Pinloche E."/>
            <person name="Scollan N.D."/>
            <person name="Huws S.A."/>
            <person name="Newbold C.J."/>
        </authorList>
    </citation>
    <scope>NUCLEOTIDE SEQUENCE [LARGE SCALE GENOMIC DNA]</scope>
    <source>
        <strain evidence="1 2">5S</strain>
    </source>
</reference>
<evidence type="ECO:0000313" key="1">
    <source>
        <dbReference type="EMBL" id="KHM51275.1"/>
    </source>
</evidence>
<dbReference type="RefSeq" id="WP_039210848.1">
    <property type="nucleotide sequence ID" value="NZ_JSCE01000211.1"/>
</dbReference>
<gene>
    <name evidence="1" type="ORF">NZ47_11475</name>
</gene>
<dbReference type="Proteomes" id="UP000030993">
    <property type="component" value="Unassembled WGS sequence"/>
</dbReference>
<dbReference type="AlphaFoldDB" id="A0A0B2JSI8"/>
<protein>
    <submittedName>
        <fullName evidence="1">Uncharacterized protein</fullName>
    </submittedName>
</protein>
<dbReference type="EMBL" id="JSCE01000211">
    <property type="protein sequence ID" value="KHM51275.1"/>
    <property type="molecule type" value="Genomic_DNA"/>
</dbReference>